<dbReference type="InterPro" id="IPR019749">
    <property type="entry name" value="Band_41_domain"/>
</dbReference>
<dbReference type="AlphaFoldDB" id="A0A0V1KYI7"/>
<comment type="caution">
    <text evidence="5">The sequence shown here is derived from an EMBL/GenBank/DDBJ whole genome shotgun (WGS) entry which is preliminary data.</text>
</comment>
<dbReference type="Proteomes" id="UP000054721">
    <property type="component" value="Unassembled WGS sequence"/>
</dbReference>
<gene>
    <name evidence="5" type="primary">Ptpn14</name>
    <name evidence="5" type="ORF">T02_5320</name>
</gene>
<dbReference type="Pfam" id="PF00373">
    <property type="entry name" value="FERM_M"/>
    <property type="match status" value="1"/>
</dbReference>
<dbReference type="CDD" id="cd14473">
    <property type="entry name" value="FERM_B-lobe"/>
    <property type="match status" value="1"/>
</dbReference>
<accession>A0A0V1KYI7</accession>
<dbReference type="OrthoDB" id="10012364at2759"/>
<evidence type="ECO:0000256" key="1">
    <source>
        <dbReference type="ARBA" id="ARBA00013064"/>
    </source>
</evidence>
<dbReference type="PANTHER" id="PTHR45706">
    <property type="entry name" value="TYROSINE-PROTEIN PHOSPHATASE"/>
    <property type="match status" value="1"/>
</dbReference>
<evidence type="ECO:0000313" key="5">
    <source>
        <dbReference type="EMBL" id="KRZ52092.1"/>
    </source>
</evidence>
<dbReference type="Gene3D" id="2.30.29.30">
    <property type="entry name" value="Pleckstrin-homology domain (PH domain)/Phosphotyrosine-binding domain (PTB)"/>
    <property type="match status" value="1"/>
</dbReference>
<dbReference type="FunFam" id="3.10.20.90:FF:000039">
    <property type="entry name" value="Tyrosine-protein phosphatase non-receptor type"/>
    <property type="match status" value="1"/>
</dbReference>
<feature type="non-terminal residue" evidence="5">
    <location>
        <position position="1"/>
    </location>
</feature>
<evidence type="ECO:0000256" key="3">
    <source>
        <dbReference type="ARBA" id="ARBA00022912"/>
    </source>
</evidence>
<evidence type="ECO:0000259" key="4">
    <source>
        <dbReference type="PROSITE" id="PS50057"/>
    </source>
</evidence>
<dbReference type="Gene3D" id="1.20.80.10">
    <property type="match status" value="1"/>
</dbReference>
<protein>
    <recommendedName>
        <fullName evidence="1">protein-tyrosine-phosphatase</fullName>
        <ecNumber evidence="1">3.1.3.48</ecNumber>
    </recommendedName>
</protein>
<dbReference type="InterPro" id="IPR011993">
    <property type="entry name" value="PH-like_dom_sf"/>
</dbReference>
<dbReference type="InterPro" id="IPR029071">
    <property type="entry name" value="Ubiquitin-like_domsf"/>
</dbReference>
<dbReference type="STRING" id="6335.A0A0V1KYI7"/>
<dbReference type="SMART" id="SM01196">
    <property type="entry name" value="FERM_C"/>
    <property type="match status" value="1"/>
</dbReference>
<dbReference type="SUPFAM" id="SSF50729">
    <property type="entry name" value="PH domain-like"/>
    <property type="match status" value="1"/>
</dbReference>
<reference evidence="5 6" key="1">
    <citation type="submission" date="2015-05" db="EMBL/GenBank/DDBJ databases">
        <title>Evolution of Trichinella species and genotypes.</title>
        <authorList>
            <person name="Korhonen P.K."/>
            <person name="Edoardo P."/>
            <person name="Giuseppe L.R."/>
            <person name="Gasser R.B."/>
        </authorList>
    </citation>
    <scope>NUCLEOTIDE SEQUENCE [LARGE SCALE GENOMIC DNA]</scope>
    <source>
        <strain evidence="5">ISS10</strain>
    </source>
</reference>
<dbReference type="InterPro" id="IPR018980">
    <property type="entry name" value="FERM_PH-like_C"/>
</dbReference>
<dbReference type="InterPro" id="IPR014352">
    <property type="entry name" value="FERM/acyl-CoA-bd_prot_sf"/>
</dbReference>
<feature type="non-terminal residue" evidence="5">
    <location>
        <position position="620"/>
    </location>
</feature>
<dbReference type="EC" id="3.1.3.48" evidence="1"/>
<keyword evidence="2" id="KW-0378">Hydrolase</keyword>
<evidence type="ECO:0000313" key="6">
    <source>
        <dbReference type="Proteomes" id="UP000054721"/>
    </source>
</evidence>
<dbReference type="PRINTS" id="PR00935">
    <property type="entry name" value="BAND41"/>
</dbReference>
<dbReference type="InterPro" id="IPR018979">
    <property type="entry name" value="FERM_N"/>
</dbReference>
<name>A0A0V1KYI7_9BILA</name>
<dbReference type="SMART" id="SM00295">
    <property type="entry name" value="B41"/>
    <property type="match status" value="1"/>
</dbReference>
<dbReference type="PROSITE" id="PS50057">
    <property type="entry name" value="FERM_3"/>
    <property type="match status" value="1"/>
</dbReference>
<dbReference type="Pfam" id="PF09379">
    <property type="entry name" value="FERM_N"/>
    <property type="match status" value="1"/>
</dbReference>
<dbReference type="InterPro" id="IPR000299">
    <property type="entry name" value="FERM_domain"/>
</dbReference>
<dbReference type="GO" id="GO:0004725">
    <property type="term" value="F:protein tyrosine phosphatase activity"/>
    <property type="evidence" value="ECO:0007669"/>
    <property type="project" value="UniProtKB-EC"/>
</dbReference>
<feature type="domain" description="FERM" evidence="4">
    <location>
        <begin position="75"/>
        <end position="359"/>
    </location>
</feature>
<dbReference type="EMBL" id="JYDW01000204">
    <property type="protein sequence ID" value="KRZ52092.1"/>
    <property type="molecule type" value="Genomic_DNA"/>
</dbReference>
<dbReference type="SUPFAM" id="SSF54236">
    <property type="entry name" value="Ubiquitin-like"/>
    <property type="match status" value="1"/>
</dbReference>
<dbReference type="InterPro" id="IPR019748">
    <property type="entry name" value="FERM_central"/>
</dbReference>
<dbReference type="CDD" id="cd17099">
    <property type="entry name" value="FERM_F1_PTPN14_like"/>
    <property type="match status" value="1"/>
</dbReference>
<dbReference type="PANTHER" id="PTHR45706:SF1">
    <property type="entry name" value="PEZ, ISOFORM A"/>
    <property type="match status" value="1"/>
</dbReference>
<sequence>LYGITAGIFFNKEHTSTSTLTMRNPVGRIVVQWNYHHFTIVLPKEKPLSYMFEKMPFKLCSGKRAGRYDLSKNLYIVTVQLLDGSILQCTLSSDSPGKVCLDYVCYRLNLRQSVFFGLRYKSNRLVYRWVELDKPLRKQFDKSVQHLKLHFGVVFHTPCVNTLIDDVTRYYYYLQMRADILEGRLLVSPEKAILLASYSLQVEFGDYDENKHTVDVFRHWMLLPKHLTQSPQILEDLVRQVILGYKSLRGLPQAQAELLYTSEAQKCEGYGEEYFPGRDEDGNDVFVGYYSEGVIVKRLQGPPLKYRWEEVSSIHWNKRNFVVNCAELSNLCFQMEDAETARYAATLFSLQSQFFRSCDLKEYAPLEPKRPQESVFDCDTRQLSHFRRVPMNLYVSGGWNREGTAAFPCRSDHTSLYHLDKLYDDDKLLPSSRKAHSSGNLACPTTIMISDNDRAASSRPIPARSTSKLALSSASSASLVVTEAVDVPAYRTAPNYETALSQPSLDEYNLALYKALQSEQSVKAAFTSQSMQSVVWAGLTPLLSASRKSDVGFDRLLLMDSSTEKGPASSSSAHSSTSNVVFDLLITTTTPTVTTSTTTTTTAAAAATKSNKIDYTPSHV</sequence>
<keyword evidence="3" id="KW-0904">Protein phosphatase</keyword>
<dbReference type="Gene3D" id="3.10.20.90">
    <property type="entry name" value="Phosphatidylinositol 3-kinase Catalytic Subunit, Chain A, domain 1"/>
    <property type="match status" value="1"/>
</dbReference>
<dbReference type="InterPro" id="IPR035963">
    <property type="entry name" value="FERM_2"/>
</dbReference>
<proteinExistence type="predicted"/>
<dbReference type="SUPFAM" id="SSF47031">
    <property type="entry name" value="Second domain of FERM"/>
    <property type="match status" value="1"/>
</dbReference>
<organism evidence="5 6">
    <name type="scientific">Trichinella nativa</name>
    <dbReference type="NCBI Taxonomy" id="6335"/>
    <lineage>
        <taxon>Eukaryota</taxon>
        <taxon>Metazoa</taxon>
        <taxon>Ecdysozoa</taxon>
        <taxon>Nematoda</taxon>
        <taxon>Enoplea</taxon>
        <taxon>Dorylaimia</taxon>
        <taxon>Trichinellida</taxon>
        <taxon>Trichinellidae</taxon>
        <taxon>Trichinella</taxon>
    </lineage>
</organism>
<dbReference type="Pfam" id="PF09380">
    <property type="entry name" value="FERM_C"/>
    <property type="match status" value="1"/>
</dbReference>
<evidence type="ECO:0000256" key="2">
    <source>
        <dbReference type="ARBA" id="ARBA00022801"/>
    </source>
</evidence>
<dbReference type="FunFam" id="1.20.80.10:FF:000014">
    <property type="entry name" value="Tyrosine-protein phosphatase non-receptor type"/>
    <property type="match status" value="1"/>
</dbReference>
<keyword evidence="6" id="KW-1185">Reference proteome</keyword>